<organism evidence="3 4">
    <name type="scientific">Xenorhabdus innexi</name>
    <dbReference type="NCBI Taxonomy" id="290109"/>
    <lineage>
        <taxon>Bacteria</taxon>
        <taxon>Pseudomonadati</taxon>
        <taxon>Pseudomonadota</taxon>
        <taxon>Gammaproteobacteria</taxon>
        <taxon>Enterobacterales</taxon>
        <taxon>Morganellaceae</taxon>
        <taxon>Xenorhabdus</taxon>
    </lineage>
</organism>
<evidence type="ECO:0000256" key="1">
    <source>
        <dbReference type="SAM" id="SignalP"/>
    </source>
</evidence>
<feature type="chain" id="PRO_5012997987" evidence="1">
    <location>
        <begin position="22"/>
        <end position="144"/>
    </location>
</feature>
<dbReference type="EMBL" id="FTLG01000093">
    <property type="protein sequence ID" value="SIP73355.1"/>
    <property type="molecule type" value="Genomic_DNA"/>
</dbReference>
<keyword evidence="5" id="KW-1185">Reference proteome</keyword>
<proteinExistence type="predicted"/>
<sequence length="144" mass="16746">MIMYKNIIFLMLATLSTSAYTYELSIDIGCFTSNSKKPINIKLVDMYSKKDNARIGYVKYENSRMSIPIVLVKEDSEILSEDRPYQYTTVWNEIIKGQFNGSYTVISQGARYYGFTYINKKGKPVDFEENMNAYDAEIKDCIWK</sequence>
<dbReference type="EMBL" id="NIBU01000092">
    <property type="protein sequence ID" value="PHM28755.1"/>
    <property type="molecule type" value="Genomic_DNA"/>
</dbReference>
<accession>A0A1N6MWV4</accession>
<keyword evidence="1" id="KW-0732">Signal</keyword>
<reference evidence="2 5" key="3">
    <citation type="journal article" date="2017" name="Nat. Microbiol.">
        <title>Natural product diversity associated with the nematode symbionts Photorhabdus and Xenorhabdus.</title>
        <authorList>
            <person name="Tobias N.J."/>
            <person name="Wolff H."/>
            <person name="Djahanschiri B."/>
            <person name="Grundmann F."/>
            <person name="Kronenwerth M."/>
            <person name="Shi Y.M."/>
            <person name="Simonyi S."/>
            <person name="Grun P."/>
            <person name="Shapiro-Ilan D."/>
            <person name="Pidot S.J."/>
            <person name="Stinear T.P."/>
            <person name="Ebersberger I."/>
            <person name="Bode H.B."/>
        </authorList>
    </citation>
    <scope>NUCLEOTIDE SEQUENCE [LARGE SCALE GENOMIC DNA]</scope>
    <source>
        <strain evidence="2 5">DSM 16336</strain>
    </source>
</reference>
<dbReference type="OrthoDB" id="9096196at2"/>
<evidence type="ECO:0000313" key="4">
    <source>
        <dbReference type="Proteomes" id="UP000196435"/>
    </source>
</evidence>
<evidence type="ECO:0000313" key="3">
    <source>
        <dbReference type="EMBL" id="SIP73355.1"/>
    </source>
</evidence>
<evidence type="ECO:0000313" key="5">
    <source>
        <dbReference type="Proteomes" id="UP000224871"/>
    </source>
</evidence>
<name>A0A1N6MWV4_9GAMM</name>
<reference evidence="3" key="2">
    <citation type="submission" date="2016-12" db="EMBL/GenBank/DDBJ databases">
        <authorList>
            <person name="Song W.-J."/>
            <person name="Kurnit D.M."/>
        </authorList>
    </citation>
    <scope>NUCLEOTIDE SEQUENCE [LARGE SCALE GENOMIC DNA]</scope>
    <source>
        <strain evidence="3">HGB1681</strain>
    </source>
</reference>
<evidence type="ECO:0000313" key="2">
    <source>
        <dbReference type="EMBL" id="PHM28755.1"/>
    </source>
</evidence>
<reference evidence="4" key="1">
    <citation type="submission" date="2016-12" db="EMBL/GenBank/DDBJ databases">
        <authorList>
            <person name="Gaudriault S."/>
        </authorList>
    </citation>
    <scope>NUCLEOTIDE SEQUENCE [LARGE SCALE GENOMIC DNA]</scope>
    <source>
        <strain evidence="4">HGB1681 (deposited as PTA-6826 in the American Type Culture Collection)</strain>
    </source>
</reference>
<dbReference type="RefSeq" id="WP_086956836.1">
    <property type="nucleotide sequence ID" value="NZ_CAWNQC010000295.1"/>
</dbReference>
<dbReference type="Proteomes" id="UP000224871">
    <property type="component" value="Unassembled WGS sequence"/>
</dbReference>
<dbReference type="Proteomes" id="UP000196435">
    <property type="component" value="Unassembled WGS sequence"/>
</dbReference>
<feature type="signal peptide" evidence="1">
    <location>
        <begin position="1"/>
        <end position="21"/>
    </location>
</feature>
<protein>
    <submittedName>
        <fullName evidence="3">Uncharacterized protein</fullName>
    </submittedName>
</protein>
<gene>
    <name evidence="2" type="ORF">Xinn_03790</name>
    <name evidence="3" type="ORF">XIS1_1820008</name>
</gene>
<dbReference type="AlphaFoldDB" id="A0A1N6MWV4"/>